<evidence type="ECO:0000256" key="1">
    <source>
        <dbReference type="SAM" id="Phobius"/>
    </source>
</evidence>
<name>A0A0G1U2A3_9BACT</name>
<keyword evidence="1" id="KW-0812">Transmembrane</keyword>
<feature type="transmembrane region" description="Helical" evidence="1">
    <location>
        <begin position="70"/>
        <end position="91"/>
    </location>
</feature>
<protein>
    <submittedName>
        <fullName evidence="2">Uncharacterized protein</fullName>
    </submittedName>
</protein>
<sequence length="117" mass="13757">MWKVIVWPLILLVFREYQRYSFRAYEGDLGFGILGAAFIELFIIASLFLYIPLIILYIHVRKSQQADINLLISLGIGMISLIVGVLLLFSFRPMQQLVDTIFLSRWWNVRFLPPRSY</sequence>
<dbReference type="AlphaFoldDB" id="A0A0G1U2A3"/>
<proteinExistence type="predicted"/>
<accession>A0A0G1U2A3</accession>
<organism evidence="2 3">
    <name type="scientific">Candidatus Gottesmanbacteria bacterium GW2011_GWA2_47_9</name>
    <dbReference type="NCBI Taxonomy" id="1618445"/>
    <lineage>
        <taxon>Bacteria</taxon>
        <taxon>Candidatus Gottesmaniibacteriota</taxon>
    </lineage>
</organism>
<reference evidence="2 3" key="1">
    <citation type="journal article" date="2015" name="Nature">
        <title>rRNA introns, odd ribosomes, and small enigmatic genomes across a large radiation of phyla.</title>
        <authorList>
            <person name="Brown C.T."/>
            <person name="Hug L.A."/>
            <person name="Thomas B.C."/>
            <person name="Sharon I."/>
            <person name="Castelle C.J."/>
            <person name="Singh A."/>
            <person name="Wilkins M.J."/>
            <person name="Williams K.H."/>
            <person name="Banfield J.F."/>
        </authorList>
    </citation>
    <scope>NUCLEOTIDE SEQUENCE [LARGE SCALE GENOMIC DNA]</scope>
</reference>
<keyword evidence="1" id="KW-1133">Transmembrane helix</keyword>
<dbReference type="Proteomes" id="UP000034739">
    <property type="component" value="Unassembled WGS sequence"/>
</dbReference>
<dbReference type="EMBL" id="LCOY01000012">
    <property type="protein sequence ID" value="KKU88166.1"/>
    <property type="molecule type" value="Genomic_DNA"/>
</dbReference>
<comment type="caution">
    <text evidence="2">The sequence shown here is derived from an EMBL/GenBank/DDBJ whole genome shotgun (WGS) entry which is preliminary data.</text>
</comment>
<evidence type="ECO:0000313" key="3">
    <source>
        <dbReference type="Proteomes" id="UP000034739"/>
    </source>
</evidence>
<feature type="transmembrane region" description="Helical" evidence="1">
    <location>
        <begin position="31"/>
        <end position="58"/>
    </location>
</feature>
<evidence type="ECO:0000313" key="2">
    <source>
        <dbReference type="EMBL" id="KKU88166.1"/>
    </source>
</evidence>
<keyword evidence="1" id="KW-0472">Membrane</keyword>
<gene>
    <name evidence="2" type="ORF">UY16_C0012G0007</name>
</gene>